<dbReference type="EMBL" id="QGDO01000020">
    <property type="protein sequence ID" value="PWJ32685.1"/>
    <property type="molecule type" value="Genomic_DNA"/>
</dbReference>
<dbReference type="RefSeq" id="WP_109623298.1">
    <property type="nucleotide sequence ID" value="NZ_QGDO01000020.1"/>
</dbReference>
<feature type="transmembrane region" description="Helical" evidence="1">
    <location>
        <begin position="34"/>
        <end position="54"/>
    </location>
</feature>
<comment type="caution">
    <text evidence="2">The sequence shown here is derived from an EMBL/GenBank/DDBJ whole genome shotgun (WGS) entry which is preliminary data.</text>
</comment>
<feature type="transmembrane region" description="Helical" evidence="1">
    <location>
        <begin position="61"/>
        <end position="82"/>
    </location>
</feature>
<gene>
    <name evidence="2" type="ORF">BC781_1203</name>
</gene>
<keyword evidence="1" id="KW-0472">Membrane</keyword>
<dbReference type="Proteomes" id="UP000245535">
    <property type="component" value="Unassembled WGS sequence"/>
</dbReference>
<feature type="transmembrane region" description="Helical" evidence="1">
    <location>
        <begin position="5"/>
        <end position="22"/>
    </location>
</feature>
<evidence type="ECO:0000256" key="1">
    <source>
        <dbReference type="SAM" id="Phobius"/>
    </source>
</evidence>
<keyword evidence="1" id="KW-1133">Transmembrane helix</keyword>
<keyword evidence="3" id="KW-1185">Reference proteome</keyword>
<sequence length="120" mass="14021">MNKIFLKILFIVILGLIQIFLMTRFNPNMIPVEMFLAIGITVLGVFIGFFAMLIERGKRRIGQSIIVTFLIGFVIGISATQYQNFERRENANLIIEKLELYFQQKGHYPENLKDLKPYYL</sequence>
<organism evidence="2 3">
    <name type="scientific">Sediminitomix flava</name>
    <dbReference type="NCBI Taxonomy" id="379075"/>
    <lineage>
        <taxon>Bacteria</taxon>
        <taxon>Pseudomonadati</taxon>
        <taxon>Bacteroidota</taxon>
        <taxon>Cytophagia</taxon>
        <taxon>Cytophagales</taxon>
        <taxon>Flammeovirgaceae</taxon>
        <taxon>Sediminitomix</taxon>
    </lineage>
</organism>
<reference evidence="2 3" key="1">
    <citation type="submission" date="2018-03" db="EMBL/GenBank/DDBJ databases">
        <title>Genomic Encyclopedia of Archaeal and Bacterial Type Strains, Phase II (KMG-II): from individual species to whole genera.</title>
        <authorList>
            <person name="Goeker M."/>
        </authorList>
    </citation>
    <scope>NUCLEOTIDE SEQUENCE [LARGE SCALE GENOMIC DNA]</scope>
    <source>
        <strain evidence="2 3">DSM 28229</strain>
    </source>
</reference>
<protein>
    <submittedName>
        <fullName evidence="2">Uncharacterized protein</fullName>
    </submittedName>
</protein>
<dbReference type="OrthoDB" id="887175at2"/>
<evidence type="ECO:0000313" key="2">
    <source>
        <dbReference type="EMBL" id="PWJ32685.1"/>
    </source>
</evidence>
<dbReference type="AlphaFoldDB" id="A0A315YWB0"/>
<evidence type="ECO:0000313" key="3">
    <source>
        <dbReference type="Proteomes" id="UP000245535"/>
    </source>
</evidence>
<name>A0A315YWB0_SEDFL</name>
<accession>A0A315YWB0</accession>
<keyword evidence="1" id="KW-0812">Transmembrane</keyword>
<proteinExistence type="predicted"/>